<accession>A0ABY8GI48</accession>
<proteinExistence type="predicted"/>
<organism evidence="1 2">
    <name type="scientific">Edwardsiella ictaluri</name>
    <dbReference type="NCBI Taxonomy" id="67780"/>
    <lineage>
        <taxon>Bacteria</taxon>
        <taxon>Pseudomonadati</taxon>
        <taxon>Pseudomonadota</taxon>
        <taxon>Gammaproteobacteria</taxon>
        <taxon>Enterobacterales</taxon>
        <taxon>Hafniaceae</taxon>
        <taxon>Edwardsiella</taxon>
    </lineage>
</organism>
<keyword evidence="2" id="KW-1185">Reference proteome</keyword>
<name>A0ABY8GI48_EDWIC</name>
<dbReference type="RefSeq" id="WP_015872424.1">
    <property type="nucleotide sequence ID" value="NZ_AP028097.1"/>
</dbReference>
<evidence type="ECO:0000313" key="2">
    <source>
        <dbReference type="Proteomes" id="UP001222680"/>
    </source>
</evidence>
<evidence type="ECO:0000313" key="1">
    <source>
        <dbReference type="EMBL" id="WFN97156.1"/>
    </source>
</evidence>
<protein>
    <submittedName>
        <fullName evidence="1">Uncharacterized protein</fullName>
    </submittedName>
</protein>
<gene>
    <name evidence="1" type="ORF">MAY91_03330</name>
</gene>
<dbReference type="EMBL" id="CP092014">
    <property type="protein sequence ID" value="WFN97156.1"/>
    <property type="molecule type" value="Genomic_DNA"/>
</dbReference>
<dbReference type="Proteomes" id="UP001222680">
    <property type="component" value="Chromosome"/>
</dbReference>
<dbReference type="GeneID" id="69540055"/>
<reference evidence="1 2" key="1">
    <citation type="submission" date="2022-02" db="EMBL/GenBank/DDBJ databases">
        <title>Phenotypic, genotypic and serological characterization of Edwardsiella ictaluri from catfish and ornamental fish species.</title>
        <authorList>
            <person name="Rose D."/>
            <person name="Tekedar H.C."/>
            <person name="Waldbieser G.C."/>
            <person name="Aarattuthodi S."/>
            <person name="Griffin M.J."/>
        </authorList>
    </citation>
    <scope>NUCLEOTIDE SEQUENCE [LARGE SCALE GENOMIC DNA]</scope>
    <source>
        <strain evidence="1 2">13 TAL-140 K3</strain>
    </source>
</reference>
<sequence>MQSDASLPAPCSCTERYCNLAHLCKLQQQTPDEAGQNLSHLVSDIMHYHALSLHISRHGYRLHDTVYEWFSYLLHWIQRARCYFPAPLRQHNS</sequence>